<sequence length="100" mass="11442">MKHTDRPAQRKRRQQAQNFDSGIKLPYGNNKCNSLRNLYRFNWCLFIYAPTGTSAAPLTGRKIRMPYYVPNTNEFISVAVAMTHTQYVIDQSGNGSPPFI</sequence>
<accession>A0A3A3FLS6</accession>
<dbReference type="Proteomes" id="UP000265955">
    <property type="component" value="Unassembled WGS sequence"/>
</dbReference>
<keyword evidence="3" id="KW-1185">Reference proteome</keyword>
<dbReference type="AlphaFoldDB" id="A0A3A3FLS6"/>
<organism evidence="2 3">
    <name type="scientific">Noviherbaspirillum saxi</name>
    <dbReference type="NCBI Taxonomy" id="2320863"/>
    <lineage>
        <taxon>Bacteria</taxon>
        <taxon>Pseudomonadati</taxon>
        <taxon>Pseudomonadota</taxon>
        <taxon>Betaproteobacteria</taxon>
        <taxon>Burkholderiales</taxon>
        <taxon>Oxalobacteraceae</taxon>
        <taxon>Noviherbaspirillum</taxon>
    </lineage>
</organism>
<protein>
    <submittedName>
        <fullName evidence="2">Uncharacterized protein</fullName>
    </submittedName>
</protein>
<evidence type="ECO:0000313" key="2">
    <source>
        <dbReference type="EMBL" id="RJF96134.1"/>
    </source>
</evidence>
<feature type="region of interest" description="Disordered" evidence="1">
    <location>
        <begin position="1"/>
        <end position="22"/>
    </location>
</feature>
<name>A0A3A3FLS6_9BURK</name>
<reference evidence="3" key="1">
    <citation type="submission" date="2018-09" db="EMBL/GenBank/DDBJ databases">
        <authorList>
            <person name="Zhu H."/>
        </authorList>
    </citation>
    <scope>NUCLEOTIDE SEQUENCE [LARGE SCALE GENOMIC DNA]</scope>
    <source>
        <strain evidence="3">K1R23-30</strain>
    </source>
</reference>
<dbReference type="EMBL" id="QYUO01000002">
    <property type="protein sequence ID" value="RJF96134.1"/>
    <property type="molecule type" value="Genomic_DNA"/>
</dbReference>
<evidence type="ECO:0000313" key="3">
    <source>
        <dbReference type="Proteomes" id="UP000265955"/>
    </source>
</evidence>
<proteinExistence type="predicted"/>
<comment type="caution">
    <text evidence="2">The sequence shown here is derived from an EMBL/GenBank/DDBJ whole genome shotgun (WGS) entry which is preliminary data.</text>
</comment>
<evidence type="ECO:0000256" key="1">
    <source>
        <dbReference type="SAM" id="MobiDB-lite"/>
    </source>
</evidence>
<gene>
    <name evidence="2" type="ORF">D3871_22635</name>
</gene>